<dbReference type="EMBL" id="JAPDFW010000071">
    <property type="protein sequence ID" value="KAJ5073965.1"/>
    <property type="molecule type" value="Genomic_DNA"/>
</dbReference>
<accession>A0A9Q0LLG6</accession>
<dbReference type="PANTHER" id="PTHR14494:SF0">
    <property type="entry name" value="ALADIN"/>
    <property type="match status" value="1"/>
</dbReference>
<dbReference type="OMA" id="FQPLYKD"/>
<feature type="repeat" description="WD" evidence="3">
    <location>
        <begin position="194"/>
        <end position="234"/>
    </location>
</feature>
<dbReference type="OrthoDB" id="411991at2759"/>
<dbReference type="InterPro" id="IPR015943">
    <property type="entry name" value="WD40/YVTN_repeat-like_dom_sf"/>
</dbReference>
<dbReference type="PANTHER" id="PTHR14494">
    <property type="entry name" value="ALADIN/ADRACALIN/AAAS"/>
    <property type="match status" value="1"/>
</dbReference>
<keyword evidence="1 3" id="KW-0853">WD repeat</keyword>
<protein>
    <submittedName>
        <fullName evidence="4">Aladin WD repeat nucleoporin</fullName>
    </submittedName>
</protein>
<dbReference type="PROSITE" id="PS00678">
    <property type="entry name" value="WD_REPEATS_1"/>
    <property type="match status" value="1"/>
</dbReference>
<dbReference type="Pfam" id="PF00400">
    <property type="entry name" value="WD40"/>
    <property type="match status" value="1"/>
</dbReference>
<evidence type="ECO:0000256" key="2">
    <source>
        <dbReference type="ARBA" id="ARBA00022737"/>
    </source>
</evidence>
<proteinExistence type="predicted"/>
<dbReference type="InterPro" id="IPR001680">
    <property type="entry name" value="WD40_rpt"/>
</dbReference>
<reference evidence="4" key="1">
    <citation type="submission" date="2022-10" db="EMBL/GenBank/DDBJ databases">
        <title>Novel sulphate-reducing endosymbionts in the free-living metamonad Anaeramoeba.</title>
        <authorList>
            <person name="Jerlstrom-Hultqvist J."/>
            <person name="Cepicka I."/>
            <person name="Gallot-Lavallee L."/>
            <person name="Salas-Leiva D."/>
            <person name="Curtis B.A."/>
            <person name="Zahonova K."/>
            <person name="Pipaliya S."/>
            <person name="Dacks J."/>
            <person name="Roger A.J."/>
        </authorList>
    </citation>
    <scope>NUCLEOTIDE SEQUENCE</scope>
    <source>
        <strain evidence="4">BMAN</strain>
    </source>
</reference>
<sequence>MNSPFIQNQNQNQNQKIEITLCEKNTVLLGLTGEQQKDRKTLSEFSKISGTIYPHILVENRENTNEPAIKSISWHKYQQKFAVLLGDDQVAIFDLLQQNWENLQLSNPEQTNSTCIKYRPLSGDSFAVGNANGNVIVWRIKHSLIFGESQEEMDFIDENQESIEPFNSQSKMRNEQKISHLMEQESKEGVIMCILKHKKPVKMISWADNGRLIAVASDSFIFIWDIFTQKQTELKRPSSFKTSIDSVEWSPSGLYLIAIMNKTQLVIYETQNWNSQILKYDLKIGSICWNSNDDMLCLSFKNHVEIDFVRFMNTYSESKPSFDINVSSENLNEIVENHFRSFRNLSHQEIIDQDNQDEYSIKKMALDPSGKRLAIIFSDSSPLNKLICLLSVQQLKIPYSIQLSFIGYIHGSPECGKPQILSFSPNFTKGALLCCVWENGRIQLLPLYFKNDFN</sequence>
<evidence type="ECO:0000313" key="5">
    <source>
        <dbReference type="Proteomes" id="UP001149090"/>
    </source>
</evidence>
<keyword evidence="5" id="KW-1185">Reference proteome</keyword>
<dbReference type="AlphaFoldDB" id="A0A9Q0LLG6"/>
<name>A0A9Q0LLG6_ANAIG</name>
<evidence type="ECO:0000256" key="1">
    <source>
        <dbReference type="ARBA" id="ARBA00022574"/>
    </source>
</evidence>
<dbReference type="PROSITE" id="PS50082">
    <property type="entry name" value="WD_REPEATS_2"/>
    <property type="match status" value="1"/>
</dbReference>
<dbReference type="Gene3D" id="2.130.10.10">
    <property type="entry name" value="YVTN repeat-like/Quinoprotein amine dehydrogenase"/>
    <property type="match status" value="2"/>
</dbReference>
<gene>
    <name evidence="4" type="ORF">M0811_08238</name>
</gene>
<dbReference type="InterPro" id="IPR019775">
    <property type="entry name" value="WD40_repeat_CS"/>
</dbReference>
<evidence type="ECO:0000256" key="3">
    <source>
        <dbReference type="PROSITE-ProRule" id="PRU00221"/>
    </source>
</evidence>
<dbReference type="SMART" id="SM00320">
    <property type="entry name" value="WD40"/>
    <property type="match status" value="4"/>
</dbReference>
<comment type="caution">
    <text evidence="4">The sequence shown here is derived from an EMBL/GenBank/DDBJ whole genome shotgun (WGS) entry which is preliminary data.</text>
</comment>
<dbReference type="InterPro" id="IPR045139">
    <property type="entry name" value="Aladin"/>
</dbReference>
<dbReference type="GO" id="GO:0006913">
    <property type="term" value="P:nucleocytoplasmic transport"/>
    <property type="evidence" value="ECO:0007669"/>
    <property type="project" value="TreeGrafter"/>
</dbReference>
<dbReference type="SUPFAM" id="SSF50978">
    <property type="entry name" value="WD40 repeat-like"/>
    <property type="match status" value="1"/>
</dbReference>
<keyword evidence="2" id="KW-0677">Repeat</keyword>
<dbReference type="InterPro" id="IPR036322">
    <property type="entry name" value="WD40_repeat_dom_sf"/>
</dbReference>
<dbReference type="Proteomes" id="UP001149090">
    <property type="component" value="Unassembled WGS sequence"/>
</dbReference>
<dbReference type="GO" id="GO:0005643">
    <property type="term" value="C:nuclear pore"/>
    <property type="evidence" value="ECO:0007669"/>
    <property type="project" value="TreeGrafter"/>
</dbReference>
<organism evidence="4 5">
    <name type="scientific">Anaeramoeba ignava</name>
    <name type="common">Anaerobic marine amoeba</name>
    <dbReference type="NCBI Taxonomy" id="1746090"/>
    <lineage>
        <taxon>Eukaryota</taxon>
        <taxon>Metamonada</taxon>
        <taxon>Anaeramoebidae</taxon>
        <taxon>Anaeramoeba</taxon>
    </lineage>
</organism>
<evidence type="ECO:0000313" key="4">
    <source>
        <dbReference type="EMBL" id="KAJ5073965.1"/>
    </source>
</evidence>